<keyword evidence="2" id="KW-0732">Signal</keyword>
<dbReference type="EMBL" id="CAJZBQ010000064">
    <property type="protein sequence ID" value="CAG9336124.1"/>
    <property type="molecule type" value="Genomic_DNA"/>
</dbReference>
<feature type="signal peptide" evidence="2">
    <location>
        <begin position="1"/>
        <end position="17"/>
    </location>
</feature>
<name>A0AAU9KEF1_9CILI</name>
<evidence type="ECO:0000313" key="3">
    <source>
        <dbReference type="EMBL" id="CAG9336124.1"/>
    </source>
</evidence>
<organism evidence="3 4">
    <name type="scientific">Blepharisma stoltei</name>
    <dbReference type="NCBI Taxonomy" id="1481888"/>
    <lineage>
        <taxon>Eukaryota</taxon>
        <taxon>Sar</taxon>
        <taxon>Alveolata</taxon>
        <taxon>Ciliophora</taxon>
        <taxon>Postciliodesmatophora</taxon>
        <taxon>Heterotrichea</taxon>
        <taxon>Heterotrichida</taxon>
        <taxon>Blepharismidae</taxon>
        <taxon>Blepharisma</taxon>
    </lineage>
</organism>
<sequence>MSVKVAIFLTLVFSVFSIETKTQGVMGTHFLQAIKYDPDVEIAKFVNGQESFNGVNSRFYYWKNTGSISAEEYDQAIAKIDAAYIEKYGQAPPTDLPETYVNQKATSTAFLQNLGDDIIDEMYTDVQNGEATLAQAEAQLPFLRDKGYISREQYDQAIIDFKNLGDELAKDATLFLESKELTPSDNFQGMEMIEMSD</sequence>
<feature type="chain" id="PRO_5043459913" evidence="2">
    <location>
        <begin position="18"/>
        <end position="197"/>
    </location>
</feature>
<evidence type="ECO:0000256" key="2">
    <source>
        <dbReference type="SAM" id="SignalP"/>
    </source>
</evidence>
<dbReference type="AlphaFoldDB" id="A0AAU9KEF1"/>
<protein>
    <submittedName>
        <fullName evidence="3">Uncharacterized protein</fullName>
    </submittedName>
</protein>
<proteinExistence type="predicted"/>
<gene>
    <name evidence="3" type="ORF">BSTOLATCC_MIC66012</name>
</gene>
<keyword evidence="4" id="KW-1185">Reference proteome</keyword>
<reference evidence="3" key="1">
    <citation type="submission" date="2021-09" db="EMBL/GenBank/DDBJ databases">
        <authorList>
            <consortium name="AG Swart"/>
            <person name="Singh M."/>
            <person name="Singh A."/>
            <person name="Seah K."/>
            <person name="Emmerich C."/>
        </authorList>
    </citation>
    <scope>NUCLEOTIDE SEQUENCE</scope>
    <source>
        <strain evidence="3">ATCC30299</strain>
    </source>
</reference>
<accession>A0AAU9KEF1</accession>
<comment type="caution">
    <text evidence="3">The sequence shown here is derived from an EMBL/GenBank/DDBJ whole genome shotgun (WGS) entry which is preliminary data.</text>
</comment>
<dbReference type="Proteomes" id="UP001162131">
    <property type="component" value="Unassembled WGS sequence"/>
</dbReference>
<evidence type="ECO:0000256" key="1">
    <source>
        <dbReference type="SAM" id="Coils"/>
    </source>
</evidence>
<evidence type="ECO:0000313" key="4">
    <source>
        <dbReference type="Proteomes" id="UP001162131"/>
    </source>
</evidence>
<keyword evidence="1" id="KW-0175">Coiled coil</keyword>
<feature type="coiled-coil region" evidence="1">
    <location>
        <begin position="119"/>
        <end position="146"/>
    </location>
</feature>